<accession>A0AAV2SEW5</accession>
<keyword evidence="2" id="KW-0472">Membrane</keyword>
<keyword evidence="4" id="KW-1185">Reference proteome</keyword>
<dbReference type="Proteomes" id="UP001497623">
    <property type="component" value="Unassembled WGS sequence"/>
</dbReference>
<feature type="transmembrane region" description="Helical" evidence="2">
    <location>
        <begin position="151"/>
        <end position="171"/>
    </location>
</feature>
<feature type="compositionally biased region" description="Low complexity" evidence="1">
    <location>
        <begin position="122"/>
        <end position="134"/>
    </location>
</feature>
<sequence>DFASLLRSSDLTTAWDASAHTSFNSSISNLTQSFLVEDNARWLPPHMRIWASDDAHMPGMNLEGRKNIQTIADAIRSSVQVPHNTPHSTYRPRRSPQAFMHPSMMKQMLRRMPAPNRRSGYRKPTTTTTTKRPPIIFVPEDKPECIKTPQMSSFGFISFMMAVANIVINIANNINNNNNNNNQN</sequence>
<evidence type="ECO:0000313" key="4">
    <source>
        <dbReference type="Proteomes" id="UP001497623"/>
    </source>
</evidence>
<keyword evidence="2" id="KW-1133">Transmembrane helix</keyword>
<feature type="region of interest" description="Disordered" evidence="1">
    <location>
        <begin position="115"/>
        <end position="134"/>
    </location>
</feature>
<name>A0AAV2SEW5_MEGNR</name>
<comment type="caution">
    <text evidence="3">The sequence shown here is derived from an EMBL/GenBank/DDBJ whole genome shotgun (WGS) entry which is preliminary data.</text>
</comment>
<keyword evidence="2" id="KW-0812">Transmembrane</keyword>
<feature type="non-terminal residue" evidence="3">
    <location>
        <position position="1"/>
    </location>
</feature>
<protein>
    <submittedName>
        <fullName evidence="3">Uncharacterized protein</fullName>
    </submittedName>
</protein>
<organism evidence="3 4">
    <name type="scientific">Meganyctiphanes norvegica</name>
    <name type="common">Northern krill</name>
    <name type="synonym">Thysanopoda norvegica</name>
    <dbReference type="NCBI Taxonomy" id="48144"/>
    <lineage>
        <taxon>Eukaryota</taxon>
        <taxon>Metazoa</taxon>
        <taxon>Ecdysozoa</taxon>
        <taxon>Arthropoda</taxon>
        <taxon>Crustacea</taxon>
        <taxon>Multicrustacea</taxon>
        <taxon>Malacostraca</taxon>
        <taxon>Eumalacostraca</taxon>
        <taxon>Eucarida</taxon>
        <taxon>Euphausiacea</taxon>
        <taxon>Euphausiidae</taxon>
        <taxon>Meganyctiphanes</taxon>
    </lineage>
</organism>
<evidence type="ECO:0000256" key="2">
    <source>
        <dbReference type="SAM" id="Phobius"/>
    </source>
</evidence>
<evidence type="ECO:0000313" key="3">
    <source>
        <dbReference type="EMBL" id="CAL4183607.1"/>
    </source>
</evidence>
<evidence type="ECO:0000256" key="1">
    <source>
        <dbReference type="SAM" id="MobiDB-lite"/>
    </source>
</evidence>
<dbReference type="AlphaFoldDB" id="A0AAV2SEW5"/>
<proteinExistence type="predicted"/>
<reference evidence="3 4" key="1">
    <citation type="submission" date="2024-05" db="EMBL/GenBank/DDBJ databases">
        <authorList>
            <person name="Wallberg A."/>
        </authorList>
    </citation>
    <scope>NUCLEOTIDE SEQUENCE [LARGE SCALE GENOMIC DNA]</scope>
</reference>
<feature type="non-terminal residue" evidence="3">
    <location>
        <position position="184"/>
    </location>
</feature>
<dbReference type="EMBL" id="CAXKWB010060889">
    <property type="protein sequence ID" value="CAL4183607.1"/>
    <property type="molecule type" value="Genomic_DNA"/>
</dbReference>
<gene>
    <name evidence="3" type="ORF">MNOR_LOCUS35716</name>
</gene>